<dbReference type="EMBL" id="GHES01033758">
    <property type="protein sequence ID" value="MPA64317.1"/>
    <property type="molecule type" value="Transcribed_RNA"/>
</dbReference>
<accession>A0A5B7B614</accession>
<dbReference type="InterPro" id="IPR038920">
    <property type="entry name" value="At3g05675-like"/>
</dbReference>
<dbReference type="UniPathway" id="UPA00143"/>
<protein>
    <recommendedName>
        <fullName evidence="2">BTB/POZ domain-containing protein</fullName>
    </recommendedName>
</protein>
<dbReference type="GO" id="GO:0016567">
    <property type="term" value="P:protein ubiquitination"/>
    <property type="evidence" value="ECO:0007669"/>
    <property type="project" value="UniProtKB-UniPathway"/>
</dbReference>
<evidence type="ECO:0000313" key="1">
    <source>
        <dbReference type="EMBL" id="MPA64317.1"/>
    </source>
</evidence>
<gene>
    <name evidence="1" type="ORF">Din_033758</name>
</gene>
<organism evidence="1">
    <name type="scientific">Davidia involucrata</name>
    <name type="common">Dove tree</name>
    <dbReference type="NCBI Taxonomy" id="16924"/>
    <lineage>
        <taxon>Eukaryota</taxon>
        <taxon>Viridiplantae</taxon>
        <taxon>Streptophyta</taxon>
        <taxon>Embryophyta</taxon>
        <taxon>Tracheophyta</taxon>
        <taxon>Spermatophyta</taxon>
        <taxon>Magnoliopsida</taxon>
        <taxon>eudicotyledons</taxon>
        <taxon>Gunneridae</taxon>
        <taxon>Pentapetalae</taxon>
        <taxon>asterids</taxon>
        <taxon>Cornales</taxon>
        <taxon>Nyssaceae</taxon>
        <taxon>Davidia</taxon>
    </lineage>
</organism>
<evidence type="ECO:0008006" key="2">
    <source>
        <dbReference type="Google" id="ProtNLM"/>
    </source>
</evidence>
<dbReference type="PANTHER" id="PTHR31060:SF32">
    <property type="entry name" value="BTB_POZ DOMAIN PLANT PROTEIN"/>
    <property type="match status" value="1"/>
</dbReference>
<dbReference type="AlphaFoldDB" id="A0A5B7B614"/>
<reference evidence="1" key="1">
    <citation type="submission" date="2019-08" db="EMBL/GenBank/DDBJ databases">
        <title>Reference gene set and small RNA set construction with multiple tissues from Davidia involucrata Baill.</title>
        <authorList>
            <person name="Yang H."/>
            <person name="Zhou C."/>
            <person name="Li G."/>
            <person name="Wang J."/>
            <person name="Gao P."/>
            <person name="Wang M."/>
            <person name="Wang R."/>
            <person name="Zhao Y."/>
        </authorList>
    </citation>
    <scope>NUCLEOTIDE SEQUENCE</scope>
    <source>
        <tissue evidence="1">Mixed with DoveR01_LX</tissue>
    </source>
</reference>
<name>A0A5B7B614_DAVIN</name>
<dbReference type="PANTHER" id="PTHR31060">
    <property type="entry name" value="OSJNBA0011J08.25 PROTEIN-RELATED"/>
    <property type="match status" value="1"/>
</dbReference>
<sequence length="188" mass="21439">MDVHRRVLADQSRFFAEKLRRDGAAVSHLVEICHCDDVEVYVETVLLMYYDDLKRRLMGKDVSKVLGLLKVSAAIKFDAGIMSCLEYLEAVPWSEEEEEKVISHLAQLQLHESVTEVLQRVSAEPSTSSRADDIFLRLLTGVLQAKDVKALREMKTSISRLLREDTSQHDNYSNRLYISKDTTLSPLP</sequence>
<proteinExistence type="predicted"/>